<name>A0AAW5E4A7_9BACI</name>
<dbReference type="Proteomes" id="UP001431131">
    <property type="component" value="Unassembled WGS sequence"/>
</dbReference>
<keyword evidence="3" id="KW-1185">Reference proteome</keyword>
<sequence length="129" mass="15036">MLNNEKGFILPVTIIISFLFFLIFTFQVNIYLTEKGFYKETEELMVLENLMQLGVGDVQLELGGLNELRNPISNEFQYPNGTVSYNAVTLSETTLEVMIICSTKNSRRYRAQFEYDGVEKKITKWNEYH</sequence>
<gene>
    <name evidence="2" type="primary">comGG</name>
    <name evidence="2" type="ORF">MJG50_06200</name>
</gene>
<comment type="caution">
    <text evidence="2">The sequence shown here is derived from an EMBL/GenBank/DDBJ whole genome shotgun (WGS) entry which is preliminary data.</text>
</comment>
<proteinExistence type="predicted"/>
<reference evidence="2" key="1">
    <citation type="submission" date="2022-02" db="EMBL/GenBank/DDBJ databases">
        <title>Fredinandcohnia quinoae sp. nov. isolated from Chenopodium quinoa seeds.</title>
        <authorList>
            <person name="Saati-Santamaria Z."/>
            <person name="Flores-Felix J.D."/>
            <person name="Igual J.M."/>
            <person name="Velazquez E."/>
            <person name="Garcia-Fraile P."/>
            <person name="Martinez-Molina E."/>
        </authorList>
    </citation>
    <scope>NUCLEOTIDE SEQUENCE</scope>
    <source>
        <strain evidence="2">SECRCQ15</strain>
    </source>
</reference>
<evidence type="ECO:0000313" key="2">
    <source>
        <dbReference type="EMBL" id="MCH1624912.1"/>
    </source>
</evidence>
<evidence type="ECO:0000313" key="3">
    <source>
        <dbReference type="Proteomes" id="UP001431131"/>
    </source>
</evidence>
<feature type="transmembrane region" description="Helical" evidence="1">
    <location>
        <begin position="12"/>
        <end position="32"/>
    </location>
</feature>
<accession>A0AAW5E4A7</accession>
<dbReference type="RefSeq" id="WP_240253713.1">
    <property type="nucleotide sequence ID" value="NZ_JAKTTI010000006.1"/>
</dbReference>
<keyword evidence="1" id="KW-1133">Transmembrane helix</keyword>
<dbReference type="InterPro" id="IPR020372">
    <property type="entry name" value="Competence_ComGG"/>
</dbReference>
<keyword evidence="1" id="KW-0812">Transmembrane</keyword>
<dbReference type="Pfam" id="PF14173">
    <property type="entry name" value="ComGG"/>
    <property type="match status" value="1"/>
</dbReference>
<organism evidence="2 3">
    <name type="scientific">Fredinandcohnia quinoae</name>
    <dbReference type="NCBI Taxonomy" id="2918902"/>
    <lineage>
        <taxon>Bacteria</taxon>
        <taxon>Bacillati</taxon>
        <taxon>Bacillota</taxon>
        <taxon>Bacilli</taxon>
        <taxon>Bacillales</taxon>
        <taxon>Bacillaceae</taxon>
        <taxon>Fredinandcohnia</taxon>
    </lineage>
</organism>
<dbReference type="EMBL" id="JAKTTI010000006">
    <property type="protein sequence ID" value="MCH1624912.1"/>
    <property type="molecule type" value="Genomic_DNA"/>
</dbReference>
<dbReference type="AlphaFoldDB" id="A0AAW5E4A7"/>
<keyword evidence="1" id="KW-0472">Membrane</keyword>
<protein>
    <submittedName>
        <fullName evidence="2">ComGG family competence protein</fullName>
    </submittedName>
</protein>
<evidence type="ECO:0000256" key="1">
    <source>
        <dbReference type="SAM" id="Phobius"/>
    </source>
</evidence>